<comment type="similarity">
    <text evidence="1 2">Belongs to the phospholipid scramblase family.</text>
</comment>
<evidence type="ECO:0000256" key="1">
    <source>
        <dbReference type="ARBA" id="ARBA00005350"/>
    </source>
</evidence>
<dbReference type="PANTHER" id="PTHR23248">
    <property type="entry name" value="PHOSPHOLIPID SCRAMBLASE-RELATED"/>
    <property type="match status" value="1"/>
</dbReference>
<dbReference type="PANTHER" id="PTHR23248:SF9">
    <property type="entry name" value="PHOSPHOLIPID SCRAMBLASE"/>
    <property type="match status" value="1"/>
</dbReference>
<dbReference type="AlphaFoldDB" id="A0A9X0A3Z1"/>
<name>A0A9X0A3Z1_9CNID</name>
<protein>
    <recommendedName>
        <fullName evidence="2">Phospholipid scramblase</fullName>
    </recommendedName>
</protein>
<dbReference type="EMBL" id="MU825400">
    <property type="protein sequence ID" value="KAJ7392620.1"/>
    <property type="molecule type" value="Genomic_DNA"/>
</dbReference>
<evidence type="ECO:0000313" key="4">
    <source>
        <dbReference type="EMBL" id="KAJ7392620.1"/>
    </source>
</evidence>
<evidence type="ECO:0000256" key="3">
    <source>
        <dbReference type="SAM" id="MobiDB-lite"/>
    </source>
</evidence>
<sequence length="266" mass="29998">MEKSNPAPGEQPHQWPQGYGYQPQQQQPVIQQQPGVPGEMNWMPAPPAPMGCPPGLEYLLAVDQILVHQLVELVEVLTGCERNNKYRICNSMTQQVYFAQEDTDCCTRQCCGPGRPFEMRIIDNLQREVIHLSRPLRCQGCCCPCCLQEIEIQSPPGTVIGYVEQKWTLWKAKLEIQDAQRQPIMMINGPCCPCSCGSDVEFPVTSVDGTSEIGMISKHWTGFAREMFTDAANFGIRFPLDLDIKFKAILMGAVFLVDFMFFERGN</sequence>
<proteinExistence type="inferred from homology"/>
<keyword evidence="2" id="KW-0449">Lipoprotein</keyword>
<dbReference type="InterPro" id="IPR005552">
    <property type="entry name" value="Scramblase"/>
</dbReference>
<keyword evidence="5" id="KW-1185">Reference proteome</keyword>
<dbReference type="Proteomes" id="UP001163046">
    <property type="component" value="Unassembled WGS sequence"/>
</dbReference>
<dbReference type="Pfam" id="PF03803">
    <property type="entry name" value="Scramblase"/>
    <property type="match status" value="1"/>
</dbReference>
<comment type="cofactor">
    <cofactor evidence="2">
        <name>Ca(2+)</name>
        <dbReference type="ChEBI" id="CHEBI:29108"/>
    </cofactor>
</comment>
<comment type="caution">
    <text evidence="4">The sequence shown here is derived from an EMBL/GenBank/DDBJ whole genome shotgun (WGS) entry which is preliminary data.</text>
</comment>
<comment type="function">
    <text evidence="2">May mediate accelerated ATP-independent bidirectional transbilayer migration of phospholipids upon binding calcium ions that results in a loss of phospholipid asymmetry in the plasma membrane.</text>
</comment>
<evidence type="ECO:0000313" key="5">
    <source>
        <dbReference type="Proteomes" id="UP001163046"/>
    </source>
</evidence>
<feature type="compositionally biased region" description="Low complexity" evidence="3">
    <location>
        <begin position="11"/>
        <end position="38"/>
    </location>
</feature>
<reference evidence="4" key="1">
    <citation type="submission" date="2023-01" db="EMBL/GenBank/DDBJ databases">
        <title>Genome assembly of the deep-sea coral Lophelia pertusa.</title>
        <authorList>
            <person name="Herrera S."/>
            <person name="Cordes E."/>
        </authorList>
    </citation>
    <scope>NUCLEOTIDE SEQUENCE</scope>
    <source>
        <strain evidence="4">USNM1676648</strain>
        <tissue evidence="4">Polyp</tissue>
    </source>
</reference>
<accession>A0A9X0A3Z1</accession>
<organism evidence="4 5">
    <name type="scientific">Desmophyllum pertusum</name>
    <dbReference type="NCBI Taxonomy" id="174260"/>
    <lineage>
        <taxon>Eukaryota</taxon>
        <taxon>Metazoa</taxon>
        <taxon>Cnidaria</taxon>
        <taxon>Anthozoa</taxon>
        <taxon>Hexacorallia</taxon>
        <taxon>Scleractinia</taxon>
        <taxon>Caryophylliina</taxon>
        <taxon>Caryophylliidae</taxon>
        <taxon>Desmophyllum</taxon>
    </lineage>
</organism>
<feature type="region of interest" description="Disordered" evidence="3">
    <location>
        <begin position="1"/>
        <end position="41"/>
    </location>
</feature>
<keyword evidence="2" id="KW-0106">Calcium</keyword>
<dbReference type="GO" id="GO:0005886">
    <property type="term" value="C:plasma membrane"/>
    <property type="evidence" value="ECO:0007669"/>
    <property type="project" value="TreeGrafter"/>
</dbReference>
<evidence type="ECO:0000256" key="2">
    <source>
        <dbReference type="RuleBase" id="RU363116"/>
    </source>
</evidence>
<dbReference type="OrthoDB" id="191150at2759"/>
<keyword evidence="2" id="KW-0564">Palmitate</keyword>
<gene>
    <name evidence="4" type="primary">PLSCR1_2</name>
    <name evidence="4" type="ORF">OS493_010271</name>
</gene>
<dbReference type="GO" id="GO:0017128">
    <property type="term" value="F:phospholipid scramblase activity"/>
    <property type="evidence" value="ECO:0007669"/>
    <property type="project" value="InterPro"/>
</dbReference>